<reference evidence="1 2" key="2">
    <citation type="journal article" date="2019" name="G3 (Bethesda)">
        <title>Hybrid Assembly of the Genome of the Entomopathogenic Nematode Steinernema carpocapsae Identifies the X-Chromosome.</title>
        <authorList>
            <person name="Serra L."/>
            <person name="Macchietto M."/>
            <person name="Macias-Munoz A."/>
            <person name="McGill C.J."/>
            <person name="Rodriguez I.M."/>
            <person name="Rodriguez B."/>
            <person name="Murad R."/>
            <person name="Mortazavi A."/>
        </authorList>
    </citation>
    <scope>NUCLEOTIDE SEQUENCE [LARGE SCALE GENOMIC DNA]</scope>
    <source>
        <strain evidence="1 2">ALL</strain>
    </source>
</reference>
<reference evidence="1 2" key="1">
    <citation type="journal article" date="2015" name="Genome Biol.">
        <title>Comparative genomics of Steinernema reveals deeply conserved gene regulatory networks.</title>
        <authorList>
            <person name="Dillman A.R."/>
            <person name="Macchietto M."/>
            <person name="Porter C.F."/>
            <person name="Rogers A."/>
            <person name="Williams B."/>
            <person name="Antoshechkin I."/>
            <person name="Lee M.M."/>
            <person name="Goodwin Z."/>
            <person name="Lu X."/>
            <person name="Lewis E.E."/>
            <person name="Goodrich-Blair H."/>
            <person name="Stock S.P."/>
            <person name="Adams B.J."/>
            <person name="Sternberg P.W."/>
            <person name="Mortazavi A."/>
        </authorList>
    </citation>
    <scope>NUCLEOTIDE SEQUENCE [LARGE SCALE GENOMIC DNA]</scope>
    <source>
        <strain evidence="1 2">ALL</strain>
    </source>
</reference>
<protein>
    <submittedName>
        <fullName evidence="1">Uncharacterized protein</fullName>
    </submittedName>
</protein>
<keyword evidence="2" id="KW-1185">Reference proteome</keyword>
<evidence type="ECO:0000313" key="1">
    <source>
        <dbReference type="EMBL" id="TKR62396.1"/>
    </source>
</evidence>
<comment type="caution">
    <text evidence="1">The sequence shown here is derived from an EMBL/GenBank/DDBJ whole genome shotgun (WGS) entry which is preliminary data.</text>
</comment>
<sequence length="129" mass="14652">MFQQPRRCSPRLNNFSAKCDLGASNSTKSLLEALKLSTVLFPRRSTWRRNHKSRGGNVEMHANGAATGTRVRSIKYLASRNFVTDGHDRHGLDRSPTFYKGLRLTSLSNSHGYCWTLLRSFGELIFYAK</sequence>
<organism evidence="1 2">
    <name type="scientific">Steinernema carpocapsae</name>
    <name type="common">Entomopathogenic nematode</name>
    <dbReference type="NCBI Taxonomy" id="34508"/>
    <lineage>
        <taxon>Eukaryota</taxon>
        <taxon>Metazoa</taxon>
        <taxon>Ecdysozoa</taxon>
        <taxon>Nematoda</taxon>
        <taxon>Chromadorea</taxon>
        <taxon>Rhabditida</taxon>
        <taxon>Tylenchina</taxon>
        <taxon>Panagrolaimomorpha</taxon>
        <taxon>Strongyloidoidea</taxon>
        <taxon>Steinernematidae</taxon>
        <taxon>Steinernema</taxon>
    </lineage>
</organism>
<name>A0A4U5M151_STECR</name>
<dbReference type="AlphaFoldDB" id="A0A4U5M151"/>
<dbReference type="Proteomes" id="UP000298663">
    <property type="component" value="Unassembled WGS sequence"/>
</dbReference>
<proteinExistence type="predicted"/>
<gene>
    <name evidence="1" type="ORF">L596_026370</name>
</gene>
<dbReference type="EMBL" id="AZBU02000010">
    <property type="protein sequence ID" value="TKR62396.1"/>
    <property type="molecule type" value="Genomic_DNA"/>
</dbReference>
<evidence type="ECO:0000313" key="2">
    <source>
        <dbReference type="Proteomes" id="UP000298663"/>
    </source>
</evidence>
<accession>A0A4U5M151</accession>